<dbReference type="SMART" id="SM00451">
    <property type="entry name" value="ZnF_U1"/>
    <property type="match status" value="2"/>
</dbReference>
<organism evidence="3 4">
    <name type="scientific">Drosophila kikkawai</name>
    <name type="common">Fruit fly</name>
    <dbReference type="NCBI Taxonomy" id="30033"/>
    <lineage>
        <taxon>Eukaryota</taxon>
        <taxon>Metazoa</taxon>
        <taxon>Ecdysozoa</taxon>
        <taxon>Arthropoda</taxon>
        <taxon>Hexapoda</taxon>
        <taxon>Insecta</taxon>
        <taxon>Pterygota</taxon>
        <taxon>Neoptera</taxon>
        <taxon>Endopterygota</taxon>
        <taxon>Diptera</taxon>
        <taxon>Brachycera</taxon>
        <taxon>Muscomorpha</taxon>
        <taxon>Ephydroidea</taxon>
        <taxon>Drosophilidae</taxon>
        <taxon>Drosophila</taxon>
        <taxon>Sophophora</taxon>
    </lineage>
</organism>
<dbReference type="Proteomes" id="UP001652661">
    <property type="component" value="Chromosome 3R"/>
</dbReference>
<dbReference type="GO" id="GO:0003676">
    <property type="term" value="F:nucleic acid binding"/>
    <property type="evidence" value="ECO:0007669"/>
    <property type="project" value="InterPro"/>
</dbReference>
<evidence type="ECO:0000256" key="1">
    <source>
        <dbReference type="SAM" id="MobiDB-lite"/>
    </source>
</evidence>
<gene>
    <name evidence="4" type="primary">LOC108073425</name>
</gene>
<evidence type="ECO:0000313" key="4">
    <source>
        <dbReference type="RefSeq" id="XP_017020533.1"/>
    </source>
</evidence>
<evidence type="ECO:0000313" key="3">
    <source>
        <dbReference type="Proteomes" id="UP001652661"/>
    </source>
</evidence>
<keyword evidence="3" id="KW-1185">Reference proteome</keyword>
<sequence length="1250" mass="138994">MNTKNIAPNRPIDGTKFLELLTTVSLNEVLRFEFRKFSSQKWQSMVLQEQGKYQCNCCNVVQWGEKNLFSHLSGKKHNALLIGNPQWQIRIKPLGAPKQAAGNKINSPSISKNQNTSNTNKVQNKNDNNVAKPAANTSGNVAPQKATPNAAGGNNQANRTLQSPGMKKGPNLTALSNTNKNTGGSNNLGQKAQPQVKPQSQPGKPNTQAQKEQNQPQKAQSQPQKEQPQQKEQSQQKAQSQPQKAQAPQQTQSQTKPPQGQQRTQQGQGGMQQSNSKKSPDIVKNPLATKITCVPLANLISATPEPVTDDNNDVIIIDEDQPAEGDKNLAGPKNLKPNQAGPSQAAPNQAAPKPKPMPNQAATKQPVPNQSAPKQNMPNQGGPKNPTANQGGLNKPMANQAGSKQKSTPPNHAGTRNILPIQRLPSKNAVAPVRSVPAEKVIAPSSYGGPGIPRAAPSYPGTSNKPTGITFDSNSHQDEIMKLVGVEYVLKIVRSLNDLNIRYLCCLCEITVTEQSMHNHLLGYNHRLKYFDKHYPTAMRQFRQYVSNVPESDVCKIMIPIFDKLALAIETHHGRKTPFQCYEHFFAKDRQSLISKAFNRFHASEKVGPSFTHVVDAQEVDELIKNARSNTQCVMNMENPNPYMCPPASNYAVGYQNMPVAASNVPSNTVDDETHKRMVENFLRDTRQSSGDNQKSRSSKRSRSKSPQQRKRVATTNPMKNKLWNLERWSVSPLREGDIWQAYRHMVDMKVRELNNSFATYKSDPEQHPNYQSEWQMFWKRRKDELVLAGINHRSYNYQNEWIHFFNNRLEELYDQDIENIKVKCRERLCLPMTNNELSNKKYHVNVPEPPSSPVITHNEPVANRDVQKMSVDEETEAPPNVIHVLRLLTALEDYLGSLGPFITEMLAKALQAQKLYPEQIHSLTLTAENCAILETAKEKFTGLLISQIYDPTKERALKKAISDTELLLEVASKYTNPKDTVALPIVEKQTPQIVNRIQQNVEKPLNKTELAAKLASSLVSQGKTSINREELQKILQVYTMIEQKKRQDIGEAPSNSGNYLPSNLDNQLRSNSGNHLHNNSGYLPSNSGNNLPSYMGNNLPRDSGNYASNYSENSLSPVRPSPLISNPINNDNLLTQHSARNLNVANNASNTTSMYTGQNYPSNVARFNNQNTNSITNTTSAFSADRGLFGSGVLSSSTSSYQNSQFGTGPSLNPTSSVLRNDISTSSLFNFNTHLNPTYNNTNTSRRNF</sequence>
<feature type="region of interest" description="Disordered" evidence="1">
    <location>
        <begin position="682"/>
        <end position="717"/>
    </location>
</feature>
<feature type="compositionally biased region" description="Low complexity" evidence="1">
    <location>
        <begin position="207"/>
        <end position="266"/>
    </location>
</feature>
<name>A0A6P4IDD2_DROKI</name>
<dbReference type="OrthoDB" id="5877502at2759"/>
<reference evidence="4" key="1">
    <citation type="submission" date="2025-08" db="UniProtKB">
        <authorList>
            <consortium name="RefSeq"/>
        </authorList>
    </citation>
    <scope>IDENTIFICATION</scope>
    <source>
        <strain evidence="4">14028-0561.14</strain>
        <tissue evidence="4">Whole fly</tissue>
    </source>
</reference>
<feature type="compositionally biased region" description="Polar residues" evidence="1">
    <location>
        <begin position="1054"/>
        <end position="1070"/>
    </location>
</feature>
<dbReference type="GO" id="GO:0008270">
    <property type="term" value="F:zinc ion binding"/>
    <property type="evidence" value="ECO:0007669"/>
    <property type="project" value="InterPro"/>
</dbReference>
<proteinExistence type="predicted"/>
<feature type="domain" description="U1-type" evidence="2">
    <location>
        <begin position="500"/>
        <end position="533"/>
    </location>
</feature>
<evidence type="ECO:0000259" key="2">
    <source>
        <dbReference type="SMART" id="SM00451"/>
    </source>
</evidence>
<feature type="compositionally biased region" description="Polar residues" evidence="1">
    <location>
        <begin position="189"/>
        <end position="206"/>
    </location>
</feature>
<feature type="compositionally biased region" description="Acidic residues" evidence="1">
    <location>
        <begin position="307"/>
        <end position="323"/>
    </location>
</feature>
<accession>A0A6P4IDD2</accession>
<feature type="region of interest" description="Disordered" evidence="1">
    <location>
        <begin position="98"/>
        <end position="421"/>
    </location>
</feature>
<dbReference type="GeneID" id="108073425"/>
<feature type="compositionally biased region" description="Low complexity" evidence="1">
    <location>
        <begin position="118"/>
        <end position="130"/>
    </location>
</feature>
<feature type="compositionally biased region" description="Polar residues" evidence="1">
    <location>
        <begin position="104"/>
        <end position="117"/>
    </location>
</feature>
<feature type="compositionally biased region" description="Low complexity" evidence="1">
    <location>
        <begin position="1071"/>
        <end position="1082"/>
    </location>
</feature>
<dbReference type="RefSeq" id="XP_017020533.1">
    <property type="nucleotide sequence ID" value="XM_017165044.2"/>
</dbReference>
<feature type="compositionally biased region" description="Polar residues" evidence="1">
    <location>
        <begin position="400"/>
        <end position="410"/>
    </location>
</feature>
<feature type="compositionally biased region" description="Polar residues" evidence="1">
    <location>
        <begin position="366"/>
        <end position="379"/>
    </location>
</feature>
<feature type="compositionally biased region" description="Low complexity" evidence="1">
    <location>
        <begin position="337"/>
        <end position="362"/>
    </location>
</feature>
<feature type="compositionally biased region" description="Polar residues" evidence="1">
    <location>
        <begin position="152"/>
        <end position="163"/>
    </location>
</feature>
<dbReference type="InterPro" id="IPR003604">
    <property type="entry name" value="Matrin/U1-like-C_Znf_C2H2"/>
</dbReference>
<feature type="domain" description="U1-type" evidence="2">
    <location>
        <begin position="50"/>
        <end position="81"/>
    </location>
</feature>
<feature type="region of interest" description="Disordered" evidence="1">
    <location>
        <begin position="1048"/>
        <end position="1120"/>
    </location>
</feature>
<dbReference type="AlphaFoldDB" id="A0A6P4IDD2"/>
<feature type="compositionally biased region" description="Low complexity" evidence="1">
    <location>
        <begin position="175"/>
        <end position="188"/>
    </location>
</feature>
<protein>
    <recommendedName>
        <fullName evidence="2">U1-type domain-containing protein</fullName>
    </recommendedName>
</protein>
<feature type="compositionally biased region" description="Basic residues" evidence="1">
    <location>
        <begin position="697"/>
        <end position="713"/>
    </location>
</feature>
<feature type="compositionally biased region" description="Polar residues" evidence="1">
    <location>
        <begin position="1106"/>
        <end position="1117"/>
    </location>
</feature>
<feature type="compositionally biased region" description="Polar residues" evidence="1">
    <location>
        <begin position="1083"/>
        <end position="1097"/>
    </location>
</feature>